<accession>A0ABM9HEF2</accession>
<dbReference type="RefSeq" id="WP_282011345.1">
    <property type="nucleotide sequence ID" value="NZ_OX336137.1"/>
</dbReference>
<proteinExistence type="predicted"/>
<organism evidence="1 2">
    <name type="scientific">Nitrospina watsonii</name>
    <dbReference type="NCBI Taxonomy" id="1323948"/>
    <lineage>
        <taxon>Bacteria</taxon>
        <taxon>Pseudomonadati</taxon>
        <taxon>Nitrospinota/Tectimicrobiota group</taxon>
        <taxon>Nitrospinota</taxon>
        <taxon>Nitrospinia</taxon>
        <taxon>Nitrospinales</taxon>
        <taxon>Nitrospinaceae</taxon>
        <taxon>Nitrospina</taxon>
    </lineage>
</organism>
<gene>
    <name evidence="1" type="ORF">NSPWAT_1589</name>
</gene>
<dbReference type="EMBL" id="OX336137">
    <property type="protein sequence ID" value="CAI2718448.1"/>
    <property type="molecule type" value="Genomic_DNA"/>
</dbReference>
<dbReference type="PANTHER" id="PTHR37946">
    <property type="entry name" value="SLL1969 PROTEIN"/>
    <property type="match status" value="1"/>
</dbReference>
<evidence type="ECO:0000313" key="1">
    <source>
        <dbReference type="EMBL" id="CAI2718448.1"/>
    </source>
</evidence>
<dbReference type="Proteomes" id="UP001157733">
    <property type="component" value="Chromosome"/>
</dbReference>
<dbReference type="PANTHER" id="PTHR37946:SF1">
    <property type="entry name" value="SLL1969 PROTEIN"/>
    <property type="match status" value="1"/>
</dbReference>
<dbReference type="Pfam" id="PF02089">
    <property type="entry name" value="Palm_thioest"/>
    <property type="match status" value="1"/>
</dbReference>
<evidence type="ECO:0000313" key="2">
    <source>
        <dbReference type="Proteomes" id="UP001157733"/>
    </source>
</evidence>
<dbReference type="InterPro" id="IPR029058">
    <property type="entry name" value="AB_hydrolase_fold"/>
</dbReference>
<protein>
    <submittedName>
        <fullName evidence="1">Lipase</fullName>
    </submittedName>
</protein>
<keyword evidence="2" id="KW-1185">Reference proteome</keyword>
<dbReference type="SUPFAM" id="SSF53474">
    <property type="entry name" value="alpha/beta-Hydrolases"/>
    <property type="match status" value="1"/>
</dbReference>
<dbReference type="Gene3D" id="3.40.50.1820">
    <property type="entry name" value="alpha/beta hydrolase"/>
    <property type="match status" value="1"/>
</dbReference>
<reference evidence="1 2" key="1">
    <citation type="submission" date="2022-09" db="EMBL/GenBank/DDBJ databases">
        <authorList>
            <person name="Kop L."/>
        </authorList>
    </citation>
    <scope>NUCLEOTIDE SEQUENCE [LARGE SCALE GENOMIC DNA]</scope>
    <source>
        <strain evidence="1 2">347</strain>
    </source>
</reference>
<sequence length="235" mass="25943">MVAQDSDPGGERLAGIGGEPEYVVLLHGIARTNRSMAPLADYLTKHGYAAVNIDYPSTRYCMDELVERLHQMMQALNLEKDRTIHFVGYSMGALIVRGLVQKHRPPHLGRVVMLAPPNGGSEVADFLKNNFLFKWIYGPAGQELGTNRDGCRARFGDIDFEFGVVAGDRSLDPLSSAIIAGPSDGKVSIERTQVPGMKDHIVVHATHTFIMRNEKAMAQTLHFLQHGAFYRGDQP</sequence>
<name>A0ABM9HEF2_9BACT</name>